<name>A0A4Y2EVK6_ARAVE</name>
<sequence length="252" mass="28036">MTPRQKTEAQQRAAANPADGAPAQPPPRKIKPAHRYYAPGRPPTPVQECRRQPAAAGFETKRMHAVAGAPSRNVVRSAEPRPRSACDIQRPRAYTQRFQMVYRCWEPKNATPAATHTTKHARRRGMVRRRSHNAGLAADMAPKNLLQVMAGIDMAAAIYIASRNDYMVGCGDGEERAQAKEESASTGIREMKMAVFFTAKKPFRAPSRRHAPRNVACRYLCCRLQYVNGAQAGLSAQQMQESTMPRRTARIV</sequence>
<reference evidence="2 3" key="1">
    <citation type="journal article" date="2019" name="Sci. Rep.">
        <title>Orb-weaving spider Araneus ventricosus genome elucidates the spidroin gene catalogue.</title>
        <authorList>
            <person name="Kono N."/>
            <person name="Nakamura H."/>
            <person name="Ohtoshi R."/>
            <person name="Moran D.A.P."/>
            <person name="Shinohara A."/>
            <person name="Yoshida Y."/>
            <person name="Fujiwara M."/>
            <person name="Mori M."/>
            <person name="Tomita M."/>
            <person name="Arakawa K."/>
        </authorList>
    </citation>
    <scope>NUCLEOTIDE SEQUENCE [LARGE SCALE GENOMIC DNA]</scope>
</reference>
<gene>
    <name evidence="2" type="ORF">AVEN_74251_1</name>
</gene>
<dbReference type="AlphaFoldDB" id="A0A4Y2EVK6"/>
<dbReference type="EMBL" id="BGPR01000694">
    <property type="protein sequence ID" value="GBM31954.1"/>
    <property type="molecule type" value="Genomic_DNA"/>
</dbReference>
<dbReference type="Proteomes" id="UP000499080">
    <property type="component" value="Unassembled WGS sequence"/>
</dbReference>
<keyword evidence="3" id="KW-1185">Reference proteome</keyword>
<proteinExistence type="predicted"/>
<evidence type="ECO:0000313" key="3">
    <source>
        <dbReference type="Proteomes" id="UP000499080"/>
    </source>
</evidence>
<feature type="compositionally biased region" description="Low complexity" evidence="1">
    <location>
        <begin position="10"/>
        <end position="22"/>
    </location>
</feature>
<organism evidence="2 3">
    <name type="scientific">Araneus ventricosus</name>
    <name type="common">Orbweaver spider</name>
    <name type="synonym">Epeira ventricosa</name>
    <dbReference type="NCBI Taxonomy" id="182803"/>
    <lineage>
        <taxon>Eukaryota</taxon>
        <taxon>Metazoa</taxon>
        <taxon>Ecdysozoa</taxon>
        <taxon>Arthropoda</taxon>
        <taxon>Chelicerata</taxon>
        <taxon>Arachnida</taxon>
        <taxon>Araneae</taxon>
        <taxon>Araneomorphae</taxon>
        <taxon>Entelegynae</taxon>
        <taxon>Araneoidea</taxon>
        <taxon>Araneidae</taxon>
        <taxon>Araneus</taxon>
    </lineage>
</organism>
<accession>A0A4Y2EVK6</accession>
<evidence type="ECO:0000256" key="1">
    <source>
        <dbReference type="SAM" id="MobiDB-lite"/>
    </source>
</evidence>
<evidence type="ECO:0000313" key="2">
    <source>
        <dbReference type="EMBL" id="GBM31954.1"/>
    </source>
</evidence>
<feature type="region of interest" description="Disordered" evidence="1">
    <location>
        <begin position="1"/>
        <end position="52"/>
    </location>
</feature>
<protein>
    <submittedName>
        <fullName evidence="2">Uncharacterized protein</fullName>
    </submittedName>
</protein>
<comment type="caution">
    <text evidence="2">The sequence shown here is derived from an EMBL/GenBank/DDBJ whole genome shotgun (WGS) entry which is preliminary data.</text>
</comment>